<feature type="domain" description="Inositol polyphosphate-related phosphatase" evidence="3">
    <location>
        <begin position="335"/>
        <end position="929"/>
    </location>
</feature>
<dbReference type="InterPro" id="IPR036691">
    <property type="entry name" value="Endo/exonu/phosph_ase_sf"/>
</dbReference>
<dbReference type="Gene3D" id="3.60.10.10">
    <property type="entry name" value="Endonuclease/exonuclease/phosphatase"/>
    <property type="match status" value="2"/>
</dbReference>
<feature type="region of interest" description="Disordered" evidence="1">
    <location>
        <begin position="548"/>
        <end position="582"/>
    </location>
</feature>
<dbReference type="EMBL" id="SDOX01000015">
    <property type="protein sequence ID" value="TFJ85345.1"/>
    <property type="molecule type" value="Genomic_DNA"/>
</dbReference>
<feature type="compositionally biased region" description="Gly residues" evidence="1">
    <location>
        <begin position="282"/>
        <end position="291"/>
    </location>
</feature>
<dbReference type="SMART" id="SM00128">
    <property type="entry name" value="IPPc"/>
    <property type="match status" value="1"/>
</dbReference>
<comment type="caution">
    <text evidence="4">The sequence shown here is derived from an EMBL/GenBank/DDBJ whole genome shotgun (WGS) entry which is preliminary data.</text>
</comment>
<dbReference type="GO" id="GO:0046856">
    <property type="term" value="P:phosphatidylinositol dephosphorylation"/>
    <property type="evidence" value="ECO:0007669"/>
    <property type="project" value="InterPro"/>
</dbReference>
<dbReference type="SUPFAM" id="SSF56219">
    <property type="entry name" value="DNase I-like"/>
    <property type="match status" value="2"/>
</dbReference>
<evidence type="ECO:0000256" key="2">
    <source>
        <dbReference type="SAM" id="Phobius"/>
    </source>
</evidence>
<dbReference type="InterPro" id="IPR000300">
    <property type="entry name" value="IPPc"/>
</dbReference>
<organism evidence="4 5">
    <name type="scientific">Nannochloropsis salina CCMP1776</name>
    <dbReference type="NCBI Taxonomy" id="1027361"/>
    <lineage>
        <taxon>Eukaryota</taxon>
        <taxon>Sar</taxon>
        <taxon>Stramenopiles</taxon>
        <taxon>Ochrophyta</taxon>
        <taxon>Eustigmatophyceae</taxon>
        <taxon>Eustigmatales</taxon>
        <taxon>Monodopsidaceae</taxon>
        <taxon>Microchloropsis</taxon>
        <taxon>Microchloropsis salina</taxon>
    </lineage>
</organism>
<dbReference type="InterPro" id="IPR046985">
    <property type="entry name" value="IP5"/>
</dbReference>
<keyword evidence="2" id="KW-1133">Transmembrane helix</keyword>
<dbReference type="PANTHER" id="PTHR11200:SF275">
    <property type="entry name" value="LD06095P"/>
    <property type="match status" value="1"/>
</dbReference>
<feature type="compositionally biased region" description="Low complexity" evidence="1">
    <location>
        <begin position="939"/>
        <end position="966"/>
    </location>
</feature>
<keyword evidence="2" id="KW-0812">Transmembrane</keyword>
<evidence type="ECO:0000313" key="4">
    <source>
        <dbReference type="EMBL" id="TFJ85345.1"/>
    </source>
</evidence>
<gene>
    <name evidence="4" type="ORF">NSK_003392</name>
</gene>
<feature type="region of interest" description="Disordered" evidence="1">
    <location>
        <begin position="684"/>
        <end position="743"/>
    </location>
</feature>
<feature type="transmembrane region" description="Helical" evidence="2">
    <location>
        <begin position="68"/>
        <end position="92"/>
    </location>
</feature>
<feature type="compositionally biased region" description="Pro residues" evidence="1">
    <location>
        <begin position="321"/>
        <end position="331"/>
    </location>
</feature>
<feature type="region of interest" description="Disordered" evidence="1">
    <location>
        <begin position="311"/>
        <end position="331"/>
    </location>
</feature>
<keyword evidence="5" id="KW-1185">Reference proteome</keyword>
<feature type="compositionally biased region" description="Basic and acidic residues" evidence="1">
    <location>
        <begin position="767"/>
        <end position="778"/>
    </location>
</feature>
<name>A0A4D9D7C2_9STRA</name>
<keyword evidence="2" id="KW-0472">Membrane</keyword>
<feature type="region of interest" description="Disordered" evidence="1">
    <location>
        <begin position="1048"/>
        <end position="1067"/>
    </location>
</feature>
<feature type="compositionally biased region" description="Basic and acidic residues" evidence="1">
    <location>
        <begin position="608"/>
        <end position="624"/>
    </location>
</feature>
<feature type="region of interest" description="Disordered" evidence="1">
    <location>
        <begin position="1356"/>
        <end position="1381"/>
    </location>
</feature>
<evidence type="ECO:0000259" key="3">
    <source>
        <dbReference type="SMART" id="SM00128"/>
    </source>
</evidence>
<feature type="region of interest" description="Disordered" evidence="1">
    <location>
        <begin position="599"/>
        <end position="662"/>
    </location>
</feature>
<dbReference type="GO" id="GO:0004439">
    <property type="term" value="F:phosphatidylinositol-4,5-bisphosphate 5-phosphatase activity"/>
    <property type="evidence" value="ECO:0007669"/>
    <property type="project" value="TreeGrafter"/>
</dbReference>
<dbReference type="OrthoDB" id="191103at2759"/>
<feature type="region of interest" description="Disordered" evidence="1">
    <location>
        <begin position="939"/>
        <end position="1041"/>
    </location>
</feature>
<feature type="compositionally biased region" description="Low complexity" evidence="1">
    <location>
        <begin position="724"/>
        <end position="738"/>
    </location>
</feature>
<feature type="transmembrane region" description="Helical" evidence="2">
    <location>
        <begin position="112"/>
        <end position="138"/>
    </location>
</feature>
<reference evidence="4 5" key="1">
    <citation type="submission" date="2019-01" db="EMBL/GenBank/DDBJ databases">
        <title>Nuclear Genome Assembly of the Microalgal Biofuel strain Nannochloropsis salina CCMP1776.</title>
        <authorList>
            <person name="Hovde B."/>
        </authorList>
    </citation>
    <scope>NUCLEOTIDE SEQUENCE [LARGE SCALE GENOMIC DNA]</scope>
    <source>
        <strain evidence="4 5">CCMP1776</strain>
    </source>
</reference>
<proteinExistence type="predicted"/>
<accession>A0A4D9D7C2</accession>
<feature type="transmembrane region" description="Helical" evidence="2">
    <location>
        <begin position="159"/>
        <end position="178"/>
    </location>
</feature>
<dbReference type="PANTHER" id="PTHR11200">
    <property type="entry name" value="INOSITOL 5-PHOSPHATASE"/>
    <property type="match status" value="1"/>
</dbReference>
<dbReference type="Pfam" id="PF22669">
    <property type="entry name" value="Exo_endo_phos2"/>
    <property type="match status" value="1"/>
</dbReference>
<sequence>MTFSASWFCPGPPLEEGGGENWCLYNTFKMLVTTPSVVASAVVGTWIWRKRRRLNKEDPRRTRTLADFFDKLVIILFIIDFIGSLIEYIYVFDTNAFPLKYWDPERRGPVNTILYVELLEAQCMFNAFAHCYISYIMYSFIGRRRSLSRLKRDAPPKKMLAIACLGVVLYGVFWTVLWKYAVAHNSFRSLWMQQEGHGQTSIIVTFIRLAAFRSIGLLDALIFGGAFDVCLDGNLKKSMSNVGSGLFSRARRLDRRSTSQLGGERMHEEEEDTGEDIERPGVIGGAHGGASGKIAQSRRAKKRVWRSLSQSPDISQDGALSPPPPPVPVPSPSFARGKVFISTCNVGGCSDVRSFGSIPAWVPLGYDLYILGFQEALILDSLRIALHDHLGGPAVYEMFCREIGDATILNGMIAITIFARTVDIQRGAVVVARSASGTVNTGMSLGIMGRAANKGTVGLSVRYHDLSIACITAHFAADKHGHSCVTKRNQDAVQTLRELSLTYDNEDFDAHLQHDVAILLGDLNYRLTAKPLDILRRVSESAAVEAAWWQSQTASPTGRDRERPRAVALDRGGDEGRGIGTERDRTWRECRYRSLMFGEAEEESEWQEGGKEEKERAGSDRDGVEAPTSPARDVADSKQEAFLEPSSPKPGKEESHCQHEQGQPADVLGCTCNHSSVHSARQPNHLLPVDVPPASLPHHVTSLPSETQAADAEKQEASSSPVGPDLAPSAYPSDSPSSMLPAPSRLANMRQRHISFTAAEAPYLSREASEGEGREGRSKGGRKGGRKERQLMDAWSWIGKCDELSRAMETGDLLFGFHEAPIRFPPSFRWVSGASAGDFTQLSLLEKCFTLKAFSKKSGWTPRPPSYTGSTNGGKKLRDLAGDRILFHALPDVVPRVFIQGYDMCDAITGSDHRPVVCRVDLKLNTDIIGFNTVPQVSSHIPSLSHRSSSSSSLPSVPLSPSSASHEISPGRVKPSRALSRLRHETTGDEEVERRKPRSHDSKPVPPQHQGPQGLPPRSALAWQGRDPPAPGREVGTEGGQDAAAIEAAEPVGGGEGGGHERGKRRDRACETSLLPRREEAIPANGPARPAPLDTSSTSYSSSFLSTVASHFQSAYLKRARPPSSSPRYHAVLAGPRASPLLQASNSHLRPVFKPYTGPLAIWTVELTHLLLVGDSDDNDIDVPEYDEMTVRREERKEGEGKPSIGRANLFSSSLPPPHILTPASSAGGESSPIRQKDGDSQEETITHLVHSVHRISHRSLQHAHEQSPTSQGLSMTVHAIVAPAFTRHLLIKLTDYKGRDIGQGVISLPPALPSSLLSSSSSAPGVHLYVPLSLGAQPQTVLLSLRCRVTEKPFHAPTREGGLGGMGKRRGEERGGEAQA</sequence>
<feature type="compositionally biased region" description="Basic and acidic residues" evidence="1">
    <location>
        <begin position="1189"/>
        <end position="1201"/>
    </location>
</feature>
<feature type="compositionally biased region" description="Basic and acidic residues" evidence="1">
    <location>
        <begin position="1370"/>
        <end position="1381"/>
    </location>
</feature>
<feature type="compositionally biased region" description="Acidic residues" evidence="1">
    <location>
        <begin position="1176"/>
        <end position="1188"/>
    </location>
</feature>
<feature type="transmembrane region" description="Helical" evidence="2">
    <location>
        <begin position="30"/>
        <end position="48"/>
    </location>
</feature>
<feature type="compositionally biased region" description="Basic and acidic residues" evidence="1">
    <location>
        <begin position="571"/>
        <end position="582"/>
    </location>
</feature>
<evidence type="ECO:0000313" key="5">
    <source>
        <dbReference type="Proteomes" id="UP000355283"/>
    </source>
</evidence>
<feature type="region of interest" description="Disordered" evidence="1">
    <location>
        <begin position="257"/>
        <end position="297"/>
    </location>
</feature>
<feature type="region of interest" description="Disordered" evidence="1">
    <location>
        <begin position="1074"/>
        <end position="1095"/>
    </location>
</feature>
<feature type="region of interest" description="Disordered" evidence="1">
    <location>
        <begin position="760"/>
        <end position="788"/>
    </location>
</feature>
<protein>
    <recommendedName>
        <fullName evidence="3">Inositol polyphosphate-related phosphatase domain-containing protein</fullName>
    </recommendedName>
</protein>
<feature type="compositionally biased region" description="Basic and acidic residues" evidence="1">
    <location>
        <begin position="650"/>
        <end position="659"/>
    </location>
</feature>
<evidence type="ECO:0000256" key="1">
    <source>
        <dbReference type="SAM" id="MobiDB-lite"/>
    </source>
</evidence>
<feature type="region of interest" description="Disordered" evidence="1">
    <location>
        <begin position="1176"/>
        <end position="1242"/>
    </location>
</feature>
<dbReference type="Proteomes" id="UP000355283">
    <property type="component" value="Unassembled WGS sequence"/>
</dbReference>